<keyword evidence="3 7" id="KW-0812">Transmembrane</keyword>
<evidence type="ECO:0000256" key="2">
    <source>
        <dbReference type="ARBA" id="ARBA00006859"/>
    </source>
</evidence>
<dbReference type="PANTHER" id="PTHR12174:SF103">
    <property type="entry name" value="INTRAMEMBRANE PROTEASE (IMPAS) FAMILY"/>
    <property type="match status" value="1"/>
</dbReference>
<protein>
    <recommendedName>
        <fullName evidence="11">Signal peptide peptidase-like 3</fullName>
    </recommendedName>
</protein>
<dbReference type="GO" id="GO:0042500">
    <property type="term" value="F:aspartic endopeptidase activity, intramembrane cleaving"/>
    <property type="evidence" value="ECO:0007669"/>
    <property type="project" value="InterPro"/>
</dbReference>
<evidence type="ECO:0000313" key="9">
    <source>
        <dbReference type="EMBL" id="CAJ1398149.1"/>
    </source>
</evidence>
<keyword evidence="6 7" id="KW-0472">Membrane</keyword>
<feature type="chain" id="PRO_5041420699" description="Signal peptide peptidase-like 3" evidence="8">
    <location>
        <begin position="26"/>
        <end position="413"/>
    </location>
</feature>
<dbReference type="InterPro" id="IPR007369">
    <property type="entry name" value="Peptidase_A22B_SPP"/>
</dbReference>
<feature type="transmembrane region" description="Helical" evidence="7">
    <location>
        <begin position="71"/>
        <end position="91"/>
    </location>
</feature>
<feature type="transmembrane region" description="Helical" evidence="7">
    <location>
        <begin position="336"/>
        <end position="360"/>
    </location>
</feature>
<evidence type="ECO:0000256" key="3">
    <source>
        <dbReference type="ARBA" id="ARBA00022692"/>
    </source>
</evidence>
<dbReference type="GO" id="GO:0030660">
    <property type="term" value="C:Golgi-associated vesicle membrane"/>
    <property type="evidence" value="ECO:0007669"/>
    <property type="project" value="TreeGrafter"/>
</dbReference>
<dbReference type="Proteomes" id="UP001178507">
    <property type="component" value="Unassembled WGS sequence"/>
</dbReference>
<feature type="signal peptide" evidence="8">
    <location>
        <begin position="1"/>
        <end position="25"/>
    </location>
</feature>
<comment type="similarity">
    <text evidence="2">Belongs to the peptidase A22B family.</text>
</comment>
<comment type="subcellular location">
    <subcellularLocation>
        <location evidence="1">Endomembrane system</location>
        <topology evidence="1">Multi-pass membrane protein</topology>
    </subcellularLocation>
</comment>
<evidence type="ECO:0000256" key="4">
    <source>
        <dbReference type="ARBA" id="ARBA00022801"/>
    </source>
</evidence>
<keyword evidence="4" id="KW-0378">Hydrolase</keyword>
<dbReference type="EMBL" id="CAUJNA010003292">
    <property type="protein sequence ID" value="CAJ1398149.1"/>
    <property type="molecule type" value="Genomic_DNA"/>
</dbReference>
<keyword evidence="10" id="KW-1185">Reference proteome</keyword>
<proteinExistence type="inferred from homology"/>
<dbReference type="SMART" id="SM00730">
    <property type="entry name" value="PSN"/>
    <property type="match status" value="1"/>
</dbReference>
<dbReference type="GO" id="GO:0098553">
    <property type="term" value="C:lumenal side of endoplasmic reticulum membrane"/>
    <property type="evidence" value="ECO:0007669"/>
    <property type="project" value="TreeGrafter"/>
</dbReference>
<dbReference type="InterPro" id="IPR006639">
    <property type="entry name" value="Preselin/SPP"/>
</dbReference>
<dbReference type="GO" id="GO:0033619">
    <property type="term" value="P:membrane protein proteolysis"/>
    <property type="evidence" value="ECO:0007669"/>
    <property type="project" value="TreeGrafter"/>
</dbReference>
<name>A0AA36N9X4_9DINO</name>
<feature type="transmembrane region" description="Helical" evidence="7">
    <location>
        <begin position="305"/>
        <end position="324"/>
    </location>
</feature>
<comment type="caution">
    <text evidence="9">The sequence shown here is derived from an EMBL/GenBank/DDBJ whole genome shotgun (WGS) entry which is preliminary data.</text>
</comment>
<dbReference type="AlphaFoldDB" id="A0AA36N9X4"/>
<dbReference type="GO" id="GO:0005765">
    <property type="term" value="C:lysosomal membrane"/>
    <property type="evidence" value="ECO:0007669"/>
    <property type="project" value="TreeGrafter"/>
</dbReference>
<feature type="transmembrane region" description="Helical" evidence="7">
    <location>
        <begin position="248"/>
        <end position="265"/>
    </location>
</feature>
<evidence type="ECO:0000256" key="8">
    <source>
        <dbReference type="SAM" id="SignalP"/>
    </source>
</evidence>
<feature type="transmembrane region" description="Helical" evidence="7">
    <location>
        <begin position="219"/>
        <end position="236"/>
    </location>
</feature>
<evidence type="ECO:0000256" key="6">
    <source>
        <dbReference type="ARBA" id="ARBA00023136"/>
    </source>
</evidence>
<evidence type="ECO:0000313" key="10">
    <source>
        <dbReference type="Proteomes" id="UP001178507"/>
    </source>
</evidence>
<accession>A0AA36N9X4</accession>
<sequence length="413" mass="44645">MQAQKAGAKLLIVAMRASAVTMGLAESGRPPRLPAVGISKSSEDKIIAELDKGAKLTASCWKRQENVFGDVVSEVCVGLLAVGLVALGAWYGVEDLRSPSTAQPGQNREEIVAVEESSGLHFVLFGSVLLTVLYFFMKYLIWVLLVIFATGAVSATAVLLEPAFASCLPHLRRKKACSIPRSWANLIGVDQDHTWTEAFSEAVGVALAVSFLIWRNNETVGWLFQDIIAITFLISVQRSVRLPNLKVAVLLLICTFFFDIFWVFLSPMFFKKSVMIEVATGGGTGQAVPMVLKIPALQGDLPGQFKILGLGDVALPGLLVTLCLRHDLTRRHRRCGGYFLAGVIGYGIGLLATFASLYLMQSGQPALLFLVPGTLVPTCLIALRKGEFRELWSADYGPGEEAAQASPDVEKSA</sequence>
<dbReference type="PANTHER" id="PTHR12174">
    <property type="entry name" value="SIGNAL PEPTIDE PEPTIDASE"/>
    <property type="match status" value="1"/>
</dbReference>
<keyword evidence="8" id="KW-0732">Signal</keyword>
<organism evidence="9 10">
    <name type="scientific">Effrenium voratum</name>
    <dbReference type="NCBI Taxonomy" id="2562239"/>
    <lineage>
        <taxon>Eukaryota</taxon>
        <taxon>Sar</taxon>
        <taxon>Alveolata</taxon>
        <taxon>Dinophyceae</taxon>
        <taxon>Suessiales</taxon>
        <taxon>Symbiodiniaceae</taxon>
        <taxon>Effrenium</taxon>
    </lineage>
</organism>
<dbReference type="Pfam" id="PF04258">
    <property type="entry name" value="Peptidase_A22B"/>
    <property type="match status" value="1"/>
</dbReference>
<evidence type="ECO:0000256" key="1">
    <source>
        <dbReference type="ARBA" id="ARBA00004127"/>
    </source>
</evidence>
<keyword evidence="5 7" id="KW-1133">Transmembrane helix</keyword>
<feature type="transmembrane region" description="Helical" evidence="7">
    <location>
        <begin position="366"/>
        <end position="383"/>
    </location>
</feature>
<reference evidence="9" key="1">
    <citation type="submission" date="2023-08" db="EMBL/GenBank/DDBJ databases">
        <authorList>
            <person name="Chen Y."/>
            <person name="Shah S."/>
            <person name="Dougan E. K."/>
            <person name="Thang M."/>
            <person name="Chan C."/>
        </authorList>
    </citation>
    <scope>NUCLEOTIDE SEQUENCE</scope>
</reference>
<gene>
    <name evidence="9" type="ORF">EVOR1521_LOCUS22011</name>
</gene>
<evidence type="ECO:0008006" key="11">
    <source>
        <dbReference type="Google" id="ProtNLM"/>
    </source>
</evidence>
<evidence type="ECO:0000256" key="7">
    <source>
        <dbReference type="SAM" id="Phobius"/>
    </source>
</evidence>
<feature type="transmembrane region" description="Helical" evidence="7">
    <location>
        <begin position="141"/>
        <end position="160"/>
    </location>
</feature>
<evidence type="ECO:0000256" key="5">
    <source>
        <dbReference type="ARBA" id="ARBA00022989"/>
    </source>
</evidence>
<feature type="transmembrane region" description="Helical" evidence="7">
    <location>
        <begin position="118"/>
        <end position="136"/>
    </location>
</feature>
<dbReference type="GO" id="GO:0098554">
    <property type="term" value="C:cytoplasmic side of endoplasmic reticulum membrane"/>
    <property type="evidence" value="ECO:0007669"/>
    <property type="project" value="TreeGrafter"/>
</dbReference>